<keyword evidence="2" id="KW-0090">Biological rhythms</keyword>
<accession>A0A7R9B0F2</accession>
<evidence type="ECO:0000256" key="3">
    <source>
        <dbReference type="ARBA" id="ARBA00060902"/>
    </source>
</evidence>
<evidence type="ECO:0000256" key="1">
    <source>
        <dbReference type="ARBA" id="ARBA00022729"/>
    </source>
</evidence>
<proteinExistence type="inferred from homology"/>
<sequence>MLGGLNPGPLSRIIHTPPHQGLPAGQQTGEGSVAQSVRVPVSVNGAKRRRRHRQHTSLSKMLLGLSVLALVFLSARCQVLKETRIGEVVLEEVNPHLRGGRVKNHLGKTTPSSPDRDSNLDLPVLSSRAQHDKRELYPHLRGGRVEKHLGKTILITTDRDSNLNLIVIGSLVYCESGALDHISGLMRSYISNEVTNPAISMIVSTQRLLSSVIVNMSTDRYVTSFSKHIYRQVRYFNHLRPYLQTGTLLQPPAAISTDRYVTSTTCGHIYRQVRYYNHLRPYLQTGTLLQPPATISTDRDIPVALSAGIPEIGVPPIEPMNIPRMAMENGNGAVRIRAVFSNMTAHGASNYTVLSLKTDLDDYRIDMGLEIPRIEALGKYDVSGNILLFPVRSRGEFTAIFQDVTAVAKLHGKEVTMDDKKYMKVEKLLVDFTLGKSRFRIRDFLNGGNVLGEAMNQFLNQNANEIIKEMKPAASHSIGRHFKEFLNTAFLQIPINVWLLDA</sequence>
<feature type="region of interest" description="Disordered" evidence="4">
    <location>
        <begin position="1"/>
        <end position="34"/>
    </location>
</feature>
<feature type="compositionally biased region" description="Polar residues" evidence="4">
    <location>
        <begin position="25"/>
        <end position="34"/>
    </location>
</feature>
<organism evidence="5">
    <name type="scientific">Timema shepardi</name>
    <name type="common">Walking stick</name>
    <dbReference type="NCBI Taxonomy" id="629360"/>
    <lineage>
        <taxon>Eukaryota</taxon>
        <taxon>Metazoa</taxon>
        <taxon>Ecdysozoa</taxon>
        <taxon>Arthropoda</taxon>
        <taxon>Hexapoda</taxon>
        <taxon>Insecta</taxon>
        <taxon>Pterygota</taxon>
        <taxon>Neoptera</taxon>
        <taxon>Polyneoptera</taxon>
        <taxon>Phasmatodea</taxon>
        <taxon>Timematodea</taxon>
        <taxon>Timematoidea</taxon>
        <taxon>Timematidae</taxon>
        <taxon>Timema</taxon>
    </lineage>
</organism>
<protein>
    <submittedName>
        <fullName evidence="5">Uncharacterized protein</fullName>
    </submittedName>
</protein>
<dbReference type="Pfam" id="PF06585">
    <property type="entry name" value="JHBP"/>
    <property type="match status" value="1"/>
</dbReference>
<dbReference type="PANTHER" id="PTHR11008:SF35">
    <property type="entry name" value="PROTEIN TAKEOUT-LIKE PROTEIN"/>
    <property type="match status" value="1"/>
</dbReference>
<dbReference type="Gene3D" id="3.15.10.30">
    <property type="entry name" value="Haemolymph juvenile hormone binding protein"/>
    <property type="match status" value="1"/>
</dbReference>
<dbReference type="FunFam" id="3.15.10.30:FF:000001">
    <property type="entry name" value="Takeout-like protein 1"/>
    <property type="match status" value="1"/>
</dbReference>
<dbReference type="SMART" id="SM00700">
    <property type="entry name" value="JHBP"/>
    <property type="match status" value="1"/>
</dbReference>
<dbReference type="InterPro" id="IPR038606">
    <property type="entry name" value="To_sf"/>
</dbReference>
<dbReference type="AlphaFoldDB" id="A0A7R9B0F2"/>
<dbReference type="GO" id="GO:0005615">
    <property type="term" value="C:extracellular space"/>
    <property type="evidence" value="ECO:0007669"/>
    <property type="project" value="TreeGrafter"/>
</dbReference>
<reference evidence="5" key="1">
    <citation type="submission" date="2020-11" db="EMBL/GenBank/DDBJ databases">
        <authorList>
            <person name="Tran Van P."/>
        </authorList>
    </citation>
    <scope>NUCLEOTIDE SEQUENCE</scope>
</reference>
<dbReference type="EMBL" id="OC004052">
    <property type="protein sequence ID" value="CAD7264023.1"/>
    <property type="molecule type" value="Genomic_DNA"/>
</dbReference>
<gene>
    <name evidence="5" type="ORF">TSIB3V08_LOCUS8088</name>
</gene>
<evidence type="ECO:0000256" key="4">
    <source>
        <dbReference type="SAM" id="MobiDB-lite"/>
    </source>
</evidence>
<dbReference type="GO" id="GO:0007623">
    <property type="term" value="P:circadian rhythm"/>
    <property type="evidence" value="ECO:0007669"/>
    <property type="project" value="UniProtKB-ARBA"/>
</dbReference>
<comment type="similarity">
    <text evidence="3">Belongs to the TO family.</text>
</comment>
<feature type="region of interest" description="Disordered" evidence="4">
    <location>
        <begin position="99"/>
        <end position="122"/>
    </location>
</feature>
<name>A0A7R9B0F2_TIMSH</name>
<evidence type="ECO:0000313" key="5">
    <source>
        <dbReference type="EMBL" id="CAD7264023.1"/>
    </source>
</evidence>
<evidence type="ECO:0000256" key="2">
    <source>
        <dbReference type="ARBA" id="ARBA00023108"/>
    </source>
</evidence>
<dbReference type="PANTHER" id="PTHR11008">
    <property type="entry name" value="PROTEIN TAKEOUT-LIKE PROTEIN"/>
    <property type="match status" value="1"/>
</dbReference>
<dbReference type="InterPro" id="IPR010562">
    <property type="entry name" value="Haemolymph_juvenile_hormone-bd"/>
</dbReference>
<keyword evidence="1" id="KW-0732">Signal</keyword>